<feature type="non-terminal residue" evidence="1">
    <location>
        <position position="70"/>
    </location>
</feature>
<feature type="non-terminal residue" evidence="1">
    <location>
        <position position="1"/>
    </location>
</feature>
<reference evidence="1 2" key="1">
    <citation type="submission" date="2024-04" db="EMBL/GenBank/DDBJ databases">
        <authorList>
            <person name="Rising A."/>
            <person name="Reimegard J."/>
            <person name="Sonavane S."/>
            <person name="Akerstrom W."/>
            <person name="Nylinder S."/>
            <person name="Hedman E."/>
            <person name="Kallberg Y."/>
        </authorList>
    </citation>
    <scope>NUCLEOTIDE SEQUENCE [LARGE SCALE GENOMIC DNA]</scope>
</reference>
<comment type="caution">
    <text evidence="1">The sequence shown here is derived from an EMBL/GenBank/DDBJ whole genome shotgun (WGS) entry which is preliminary data.</text>
</comment>
<accession>A0AAV1ZX52</accession>
<proteinExistence type="predicted"/>
<protein>
    <submittedName>
        <fullName evidence="1">Uncharacterized protein</fullName>
    </submittedName>
</protein>
<keyword evidence="2" id="KW-1185">Reference proteome</keyword>
<dbReference type="AlphaFoldDB" id="A0AAV1ZX52"/>
<evidence type="ECO:0000313" key="2">
    <source>
        <dbReference type="Proteomes" id="UP001497382"/>
    </source>
</evidence>
<organism evidence="1 2">
    <name type="scientific">Larinioides sclopetarius</name>
    <dbReference type="NCBI Taxonomy" id="280406"/>
    <lineage>
        <taxon>Eukaryota</taxon>
        <taxon>Metazoa</taxon>
        <taxon>Ecdysozoa</taxon>
        <taxon>Arthropoda</taxon>
        <taxon>Chelicerata</taxon>
        <taxon>Arachnida</taxon>
        <taxon>Araneae</taxon>
        <taxon>Araneomorphae</taxon>
        <taxon>Entelegynae</taxon>
        <taxon>Araneoidea</taxon>
        <taxon>Araneidae</taxon>
        <taxon>Larinioides</taxon>
    </lineage>
</organism>
<sequence length="70" mass="7937">VIRLEQFTKEVCSVLGSIVVSIPACHAGDRGSIPRRGESIFLTFQYVNLHFNDLNICEFYSMLICWSKSP</sequence>
<evidence type="ECO:0000313" key="1">
    <source>
        <dbReference type="EMBL" id="CAL1276448.1"/>
    </source>
</evidence>
<gene>
    <name evidence="1" type="ORF">LARSCL_LOCUS8651</name>
</gene>
<name>A0AAV1ZX52_9ARAC</name>
<dbReference type="EMBL" id="CAXIEN010000093">
    <property type="protein sequence ID" value="CAL1276448.1"/>
    <property type="molecule type" value="Genomic_DNA"/>
</dbReference>
<dbReference type="Proteomes" id="UP001497382">
    <property type="component" value="Unassembled WGS sequence"/>
</dbReference>